<dbReference type="Proteomes" id="UP000199042">
    <property type="component" value="Unassembled WGS sequence"/>
</dbReference>
<evidence type="ECO:0000256" key="7">
    <source>
        <dbReference type="ARBA" id="ARBA00022723"/>
    </source>
</evidence>
<evidence type="ECO:0000256" key="10">
    <source>
        <dbReference type="RuleBase" id="RU004326"/>
    </source>
</evidence>
<accession>A0AB38A1X1</accession>
<dbReference type="Pfam" id="PF02879">
    <property type="entry name" value="PGM_PMM_II"/>
    <property type="match status" value="1"/>
</dbReference>
<evidence type="ECO:0000256" key="4">
    <source>
        <dbReference type="ARBA" id="ARBA00012728"/>
    </source>
</evidence>
<comment type="caution">
    <text evidence="15">The sequence shown here is derived from an EMBL/GenBank/DDBJ whole genome shotgun (WGS) entry which is preliminary data.</text>
</comment>
<feature type="domain" description="Alpha-D-phosphohexomutase alpha/beta/alpha" evidence="12">
    <location>
        <begin position="43"/>
        <end position="178"/>
    </location>
</feature>
<name>A0AB38A1X1_9LACT</name>
<feature type="domain" description="Alpha-D-phosphohexomutase C-terminal" evidence="11">
    <location>
        <begin position="472"/>
        <end position="530"/>
    </location>
</feature>
<protein>
    <recommendedName>
        <fullName evidence="4">phosphoglucomutase (alpha-D-glucose-1,6-bisphosphate-dependent)</fullName>
        <ecNumber evidence="4">5.4.2.2</ecNumber>
    </recommendedName>
</protein>
<sequence>MDYKERYKNWCEGSGFDNRTKEELLAIIEDNTEIKERFYKDLSFGTGGLRGIMGAGTNRMNSYTVKKATLGLANFIQSQKKANPSVVVAFDTRNNSQQFAEDVASVFSSLGIKTYLFDAPMPTPVLSYTVRHLQCDAGVVITASHNPKEYNGYKVYDHNGGQLTPNNANEVTSFINQVTDFEWITSINSNPALIELIGAEILDSFVGEIGRQSIFKGELNIVYTPIHGAGNIPVRQALTNYNVSVVKEQELPDGNFSTVVSPNPEDKKALQMAINQAIRENADIVIGTDPDCDRIGVAVKHNEEFKLLTGNQIGALLVDFVTDNREVNAKSTLVKTIVTNDLGANIASNKGLKILDTLTGFKYIGEKINEFEAAPDSDNEFVMGYEESYGYLIGTHARDKDAVVAAKLICEMAAYYKTLGLSLMDRLQSIYGEYGYYMDVLDSVTLKGLDGATKIQTLMAETRKLDNQFFKNIEAVKDYSVGIDGLPKEDVIKFLLKDESWVAIRPSGTEPKIKIYYSIKATDENVAQIKLEDIKLQIKQNLDLEL</sequence>
<evidence type="ECO:0000259" key="11">
    <source>
        <dbReference type="Pfam" id="PF00408"/>
    </source>
</evidence>
<keyword evidence="6" id="KW-0597">Phosphoprotein</keyword>
<dbReference type="GO" id="GO:0004614">
    <property type="term" value="F:phosphoglucomutase activity"/>
    <property type="evidence" value="ECO:0007669"/>
    <property type="project" value="UniProtKB-EC"/>
</dbReference>
<gene>
    <name evidence="15" type="ORF">SAMN04488525_103400</name>
</gene>
<evidence type="ECO:0000256" key="1">
    <source>
        <dbReference type="ARBA" id="ARBA00000443"/>
    </source>
</evidence>
<comment type="similarity">
    <text evidence="3 10">Belongs to the phosphohexose mutase family.</text>
</comment>
<dbReference type="InterPro" id="IPR016066">
    <property type="entry name" value="A-D-PHexomutase_CS"/>
</dbReference>
<dbReference type="InterPro" id="IPR036900">
    <property type="entry name" value="A-D-PHexomutase_C_sf"/>
</dbReference>
<dbReference type="GO" id="GO:0006166">
    <property type="term" value="P:purine ribonucleoside salvage"/>
    <property type="evidence" value="ECO:0007669"/>
    <property type="project" value="TreeGrafter"/>
</dbReference>
<evidence type="ECO:0000259" key="12">
    <source>
        <dbReference type="Pfam" id="PF02878"/>
    </source>
</evidence>
<dbReference type="Gene3D" id="3.30.310.50">
    <property type="entry name" value="Alpha-D-phosphohexomutase, C-terminal domain"/>
    <property type="match status" value="1"/>
</dbReference>
<dbReference type="Pfam" id="PF02880">
    <property type="entry name" value="PGM_PMM_III"/>
    <property type="match status" value="1"/>
</dbReference>
<dbReference type="InterPro" id="IPR005846">
    <property type="entry name" value="A-D-PHexomutase_a/b/a-III"/>
</dbReference>
<evidence type="ECO:0000256" key="3">
    <source>
        <dbReference type="ARBA" id="ARBA00010231"/>
    </source>
</evidence>
<dbReference type="PANTHER" id="PTHR45745:SF1">
    <property type="entry name" value="PHOSPHOGLUCOMUTASE 2B-RELATED"/>
    <property type="match status" value="1"/>
</dbReference>
<dbReference type="GO" id="GO:0008973">
    <property type="term" value="F:phosphopentomutase activity"/>
    <property type="evidence" value="ECO:0007669"/>
    <property type="project" value="TreeGrafter"/>
</dbReference>
<dbReference type="PANTHER" id="PTHR45745">
    <property type="entry name" value="PHOSPHOMANNOMUTASE 45A"/>
    <property type="match status" value="1"/>
</dbReference>
<dbReference type="InterPro" id="IPR016055">
    <property type="entry name" value="A-D-PHexomutase_a/b/a-I/II/III"/>
</dbReference>
<dbReference type="CDD" id="cd05799">
    <property type="entry name" value="PGM2"/>
    <property type="match status" value="1"/>
</dbReference>
<dbReference type="RefSeq" id="WP_086985858.1">
    <property type="nucleotide sequence ID" value="NZ_FJNA01000001.1"/>
</dbReference>
<keyword evidence="8 10" id="KW-0460">Magnesium</keyword>
<reference evidence="15 16" key="1">
    <citation type="submission" date="2016-10" db="EMBL/GenBank/DDBJ databases">
        <authorList>
            <person name="Varghese N."/>
            <person name="Submissions S."/>
        </authorList>
    </citation>
    <scope>NUCLEOTIDE SEQUENCE [LARGE SCALE GENOMIC DNA]</scope>
    <source>
        <strain evidence="15 16">DSM 14526</strain>
    </source>
</reference>
<dbReference type="SUPFAM" id="SSF53738">
    <property type="entry name" value="Phosphoglucomutase, first 3 domains"/>
    <property type="match status" value="3"/>
</dbReference>
<dbReference type="InterPro" id="IPR005845">
    <property type="entry name" value="A-D-PHexomutase_a/b/a-II"/>
</dbReference>
<keyword evidence="7 10" id="KW-0479">Metal-binding</keyword>
<evidence type="ECO:0000313" key="15">
    <source>
        <dbReference type="EMBL" id="SEA54595.1"/>
    </source>
</evidence>
<evidence type="ECO:0000256" key="2">
    <source>
        <dbReference type="ARBA" id="ARBA00001946"/>
    </source>
</evidence>
<keyword evidence="16" id="KW-1185">Reference proteome</keyword>
<keyword evidence="5" id="KW-0313">Glucose metabolism</keyword>
<organism evidence="15 16">
    <name type="scientific">Trichococcus collinsii</name>
    <dbReference type="NCBI Taxonomy" id="157076"/>
    <lineage>
        <taxon>Bacteria</taxon>
        <taxon>Bacillati</taxon>
        <taxon>Bacillota</taxon>
        <taxon>Bacilli</taxon>
        <taxon>Lactobacillales</taxon>
        <taxon>Carnobacteriaceae</taxon>
        <taxon>Trichococcus</taxon>
    </lineage>
</organism>
<keyword evidence="9" id="KW-0413">Isomerase</keyword>
<dbReference type="Gene3D" id="3.40.120.10">
    <property type="entry name" value="Alpha-D-Glucose-1,6-Bisphosphate, subunit A, domain 3"/>
    <property type="match status" value="3"/>
</dbReference>
<dbReference type="Pfam" id="PF00408">
    <property type="entry name" value="PGM_PMM_IV"/>
    <property type="match status" value="1"/>
</dbReference>
<keyword evidence="5" id="KW-0119">Carbohydrate metabolism</keyword>
<feature type="domain" description="Alpha-D-phosphohexomutase alpha/beta/alpha" evidence="13">
    <location>
        <begin position="205"/>
        <end position="300"/>
    </location>
</feature>
<dbReference type="EC" id="5.4.2.2" evidence="4"/>
<dbReference type="GO" id="GO:0006006">
    <property type="term" value="P:glucose metabolic process"/>
    <property type="evidence" value="ECO:0007669"/>
    <property type="project" value="UniProtKB-KW"/>
</dbReference>
<dbReference type="EMBL" id="FNQH01000003">
    <property type="protein sequence ID" value="SEA54595.1"/>
    <property type="molecule type" value="Genomic_DNA"/>
</dbReference>
<proteinExistence type="inferred from homology"/>
<dbReference type="AlphaFoldDB" id="A0AB38A1X1"/>
<evidence type="ECO:0000313" key="16">
    <source>
        <dbReference type="Proteomes" id="UP000199042"/>
    </source>
</evidence>
<dbReference type="SUPFAM" id="SSF55957">
    <property type="entry name" value="Phosphoglucomutase, C-terminal domain"/>
    <property type="match status" value="1"/>
</dbReference>
<evidence type="ECO:0000256" key="5">
    <source>
        <dbReference type="ARBA" id="ARBA00022526"/>
    </source>
</evidence>
<evidence type="ECO:0000256" key="8">
    <source>
        <dbReference type="ARBA" id="ARBA00022842"/>
    </source>
</evidence>
<dbReference type="GO" id="GO:0000287">
    <property type="term" value="F:magnesium ion binding"/>
    <property type="evidence" value="ECO:0007669"/>
    <property type="project" value="InterPro"/>
</dbReference>
<dbReference type="Pfam" id="PF02878">
    <property type="entry name" value="PGM_PMM_I"/>
    <property type="match status" value="1"/>
</dbReference>
<evidence type="ECO:0000256" key="9">
    <source>
        <dbReference type="ARBA" id="ARBA00023235"/>
    </source>
</evidence>
<evidence type="ECO:0000256" key="6">
    <source>
        <dbReference type="ARBA" id="ARBA00022553"/>
    </source>
</evidence>
<dbReference type="InterPro" id="IPR005843">
    <property type="entry name" value="A-D-PHexomutase_C"/>
</dbReference>
<comment type="catalytic activity">
    <reaction evidence="1">
        <text>alpha-D-glucose 1-phosphate = alpha-D-glucose 6-phosphate</text>
        <dbReference type="Rhea" id="RHEA:23536"/>
        <dbReference type="ChEBI" id="CHEBI:58225"/>
        <dbReference type="ChEBI" id="CHEBI:58601"/>
        <dbReference type="EC" id="5.4.2.2"/>
    </reaction>
</comment>
<feature type="domain" description="Alpha-D-phosphohexomutase alpha/beta/alpha" evidence="14">
    <location>
        <begin position="309"/>
        <end position="419"/>
    </location>
</feature>
<comment type="cofactor">
    <cofactor evidence="2">
        <name>Mg(2+)</name>
        <dbReference type="ChEBI" id="CHEBI:18420"/>
    </cofactor>
</comment>
<evidence type="ECO:0000259" key="14">
    <source>
        <dbReference type="Pfam" id="PF02880"/>
    </source>
</evidence>
<dbReference type="PROSITE" id="PS00710">
    <property type="entry name" value="PGM_PMM"/>
    <property type="match status" value="1"/>
</dbReference>
<evidence type="ECO:0000259" key="13">
    <source>
        <dbReference type="Pfam" id="PF02879"/>
    </source>
</evidence>
<dbReference type="InterPro" id="IPR005844">
    <property type="entry name" value="A-D-PHexomutase_a/b/a-I"/>
</dbReference>